<dbReference type="NCBIfam" id="TIGR00836">
    <property type="entry name" value="amt"/>
    <property type="match status" value="1"/>
</dbReference>
<comment type="similarity">
    <text evidence="2 8">Belongs to the ammonia transporter channel (TC 1.A.11.2) family.</text>
</comment>
<dbReference type="PANTHER" id="PTHR43029:SF10">
    <property type="entry name" value="AMMONIUM TRANSPORTER MEP2"/>
    <property type="match status" value="1"/>
</dbReference>
<feature type="transmembrane region" description="Helical" evidence="8">
    <location>
        <begin position="331"/>
        <end position="351"/>
    </location>
</feature>
<gene>
    <name evidence="10" type="ORF">PsB1_0971</name>
</gene>
<evidence type="ECO:0000259" key="9">
    <source>
        <dbReference type="Pfam" id="PF00909"/>
    </source>
</evidence>
<dbReference type="InterPro" id="IPR024041">
    <property type="entry name" value="NH4_transpt_AmtB-like_dom"/>
</dbReference>
<dbReference type="InterPro" id="IPR029020">
    <property type="entry name" value="Ammonium/urea_transptr"/>
</dbReference>
<evidence type="ECO:0000256" key="8">
    <source>
        <dbReference type="RuleBase" id="RU362002"/>
    </source>
</evidence>
<sequence>MDGTRKIRCTRLKHSLQARVRAGLTVLAALIFIFASGLASPVFAQDGANNVAAVPAPAAAEAAAAAKLVATLPLKVVDKGDVTWMMVSTLLVLLMIVPGLALFYGGLVRAKNMLSMLMQVSTVMVIGMIAWMVWGYSLSFTSGGGLDSFIGGLDRLFLKGSGLDGDGNPALVATFSTGVYLPELVFVVFQMTFAAITAALVLGGVAERMKFAAVVLFAVLWPLLSYYPIAHMVWWWPGPDSLAAASAQGDTFTTGLIWGFGALDFAGGTVVHINAGIAALVGCIILGARSGYRNEPMPPHSLVMTFIGAGLLWVGWFGFNAGSNLESNYYAVLAMANTFIATAAAGLSWVIYEWVTRKRPSMLGLASGIVAGLVAVTPAAGFAGPMGALILGLVVSPACIFFCSIVKSALKYDDSLDAFGIHAIGGIIGAIGTGIVVSPALGGAGIVDYTTCFDESGKILAVCPAVTYDMGTQVISQLKGVLVTIAWSGTASAIVFAVIKYTIGLKASLDDQEEGLDIAEHGERAYHL</sequence>
<feature type="transmembrane region" description="Helical" evidence="8">
    <location>
        <begin position="363"/>
        <end position="382"/>
    </location>
</feature>
<feature type="transmembrane region" description="Helical" evidence="8">
    <location>
        <begin position="418"/>
        <end position="441"/>
    </location>
</feature>
<feature type="transmembrane region" description="Helical" evidence="8">
    <location>
        <begin position="300"/>
        <end position="319"/>
    </location>
</feature>
<evidence type="ECO:0000256" key="1">
    <source>
        <dbReference type="ARBA" id="ARBA00004141"/>
    </source>
</evidence>
<evidence type="ECO:0000256" key="2">
    <source>
        <dbReference type="ARBA" id="ARBA00005887"/>
    </source>
</evidence>
<proteinExistence type="inferred from homology"/>
<evidence type="ECO:0000256" key="5">
    <source>
        <dbReference type="ARBA" id="ARBA00022989"/>
    </source>
</evidence>
<feature type="transmembrane region" description="Helical" evidence="8">
    <location>
        <begin position="116"/>
        <end position="134"/>
    </location>
</feature>
<feature type="transmembrane region" description="Helical" evidence="8">
    <location>
        <begin position="256"/>
        <end position="288"/>
    </location>
</feature>
<feature type="transmembrane region" description="Helical" evidence="8">
    <location>
        <begin position="184"/>
        <end position="206"/>
    </location>
</feature>
<protein>
    <recommendedName>
        <fullName evidence="8">Ammonium transporter</fullName>
    </recommendedName>
</protein>
<dbReference type="EMBL" id="BPFZ01000004">
    <property type="protein sequence ID" value="GIU66817.1"/>
    <property type="molecule type" value="Genomic_DNA"/>
</dbReference>
<keyword evidence="6 8" id="KW-0472">Membrane</keyword>
<keyword evidence="7 8" id="KW-0924">Ammonia transport</keyword>
<dbReference type="SUPFAM" id="SSF111352">
    <property type="entry name" value="Ammonium transporter"/>
    <property type="match status" value="1"/>
</dbReference>
<keyword evidence="3 8" id="KW-0813">Transport</keyword>
<dbReference type="Gene3D" id="1.10.3430.10">
    <property type="entry name" value="Ammonium transporter AmtB like domains"/>
    <property type="match status" value="1"/>
</dbReference>
<dbReference type="InterPro" id="IPR018047">
    <property type="entry name" value="Ammonium_transpt_CS"/>
</dbReference>
<evidence type="ECO:0000256" key="3">
    <source>
        <dbReference type="ARBA" id="ARBA00022448"/>
    </source>
</evidence>
<feature type="transmembrane region" description="Helical" evidence="8">
    <location>
        <begin position="213"/>
        <end position="236"/>
    </location>
</feature>
<dbReference type="PANTHER" id="PTHR43029">
    <property type="entry name" value="AMMONIUM TRANSPORTER MEP2"/>
    <property type="match status" value="1"/>
</dbReference>
<dbReference type="Pfam" id="PF00909">
    <property type="entry name" value="Ammonium_transp"/>
    <property type="match status" value="1"/>
</dbReference>
<organism evidence="10 11">
    <name type="scientific">Candidatus Phycosocius spiralis</name>
    <dbReference type="NCBI Taxonomy" id="2815099"/>
    <lineage>
        <taxon>Bacteria</taxon>
        <taxon>Pseudomonadati</taxon>
        <taxon>Pseudomonadota</taxon>
        <taxon>Alphaproteobacteria</taxon>
        <taxon>Caulobacterales</taxon>
        <taxon>Caulobacterales incertae sedis</taxon>
        <taxon>Candidatus Phycosocius</taxon>
    </lineage>
</organism>
<evidence type="ECO:0000313" key="11">
    <source>
        <dbReference type="Proteomes" id="UP001161064"/>
    </source>
</evidence>
<feature type="transmembrane region" description="Helical" evidence="8">
    <location>
        <begin position="82"/>
        <end position="104"/>
    </location>
</feature>
<dbReference type="PROSITE" id="PS01219">
    <property type="entry name" value="AMMONIUM_TRANSP"/>
    <property type="match status" value="1"/>
</dbReference>
<evidence type="ECO:0000256" key="6">
    <source>
        <dbReference type="ARBA" id="ARBA00023136"/>
    </source>
</evidence>
<evidence type="ECO:0000313" key="10">
    <source>
        <dbReference type="EMBL" id="GIU66817.1"/>
    </source>
</evidence>
<dbReference type="RefSeq" id="WP_284359455.1">
    <property type="nucleotide sequence ID" value="NZ_BPFZ01000004.1"/>
</dbReference>
<reference evidence="10" key="1">
    <citation type="submission" date="2021-05" db="EMBL/GenBank/DDBJ databases">
        <authorList>
            <person name="Tanabe Y."/>
        </authorList>
    </citation>
    <scope>NUCLEOTIDE SEQUENCE</scope>
    <source>
        <strain evidence="10">BOTRYCO-1</strain>
    </source>
</reference>
<evidence type="ECO:0000256" key="7">
    <source>
        <dbReference type="ARBA" id="ARBA00023177"/>
    </source>
</evidence>
<comment type="subcellular location">
    <subcellularLocation>
        <location evidence="8">Cell membrane</location>
        <topology evidence="8">Multi-pass membrane protein</topology>
    </subcellularLocation>
    <subcellularLocation>
        <location evidence="1">Membrane</location>
        <topology evidence="1">Multi-pass membrane protein</topology>
    </subcellularLocation>
</comment>
<dbReference type="Proteomes" id="UP001161064">
    <property type="component" value="Unassembled WGS sequence"/>
</dbReference>
<feature type="transmembrane region" description="Helical" evidence="8">
    <location>
        <begin position="388"/>
        <end position="406"/>
    </location>
</feature>
<reference evidence="10" key="2">
    <citation type="journal article" date="2023" name="ISME Commun">
        <title>Characterization of a bloom-associated alphaproteobacterial lineage, 'Candidatus Phycosocius': insights into freshwater algal-bacterial interactions.</title>
        <authorList>
            <person name="Tanabe Y."/>
            <person name="Yamaguchi H."/>
            <person name="Yoshida M."/>
            <person name="Kai A."/>
            <person name="Okazaki Y."/>
        </authorList>
    </citation>
    <scope>NUCLEOTIDE SEQUENCE</scope>
    <source>
        <strain evidence="10">BOTRYCO-1</strain>
    </source>
</reference>
<evidence type="ECO:0000256" key="4">
    <source>
        <dbReference type="ARBA" id="ARBA00022692"/>
    </source>
</evidence>
<feature type="domain" description="Ammonium transporter AmtB-like" evidence="9">
    <location>
        <begin position="84"/>
        <end position="526"/>
    </location>
</feature>
<feature type="transmembrane region" description="Helical" evidence="8">
    <location>
        <begin position="480"/>
        <end position="499"/>
    </location>
</feature>
<dbReference type="InterPro" id="IPR001905">
    <property type="entry name" value="Ammonium_transpt"/>
</dbReference>
<keyword evidence="5 8" id="KW-1133">Transmembrane helix</keyword>
<keyword evidence="11" id="KW-1185">Reference proteome</keyword>
<accession>A0ABQ4PUX0</accession>
<comment type="caution">
    <text evidence="10">The sequence shown here is derived from an EMBL/GenBank/DDBJ whole genome shotgun (WGS) entry which is preliminary data.</text>
</comment>
<name>A0ABQ4PUX0_9PROT</name>
<keyword evidence="4 8" id="KW-0812">Transmembrane</keyword>